<dbReference type="GO" id="GO:0016020">
    <property type="term" value="C:membrane"/>
    <property type="evidence" value="ECO:0007669"/>
    <property type="project" value="UniProtKB-SubCell"/>
</dbReference>
<dbReference type="VEuPathDB" id="FungiDB:PEXP_073770"/>
<dbReference type="Proteomes" id="UP000030143">
    <property type="component" value="Unassembled WGS sequence"/>
</dbReference>
<keyword evidence="7" id="KW-1185">Reference proteome</keyword>
<evidence type="ECO:0000259" key="5">
    <source>
        <dbReference type="Pfam" id="PF04116"/>
    </source>
</evidence>
<keyword evidence="4" id="KW-0472">Membrane</keyword>
<evidence type="ECO:0000256" key="2">
    <source>
        <dbReference type="ARBA" id="ARBA00022692"/>
    </source>
</evidence>
<dbReference type="GO" id="GO:0016491">
    <property type="term" value="F:oxidoreductase activity"/>
    <property type="evidence" value="ECO:0007669"/>
    <property type="project" value="InterPro"/>
</dbReference>
<protein>
    <submittedName>
        <fullName evidence="6">Fatty acid hydroxylase</fullName>
    </submittedName>
</protein>
<evidence type="ECO:0000256" key="3">
    <source>
        <dbReference type="ARBA" id="ARBA00022989"/>
    </source>
</evidence>
<accession>A0A0A2JJ51</accession>
<keyword evidence="2" id="KW-0812">Transmembrane</keyword>
<gene>
    <name evidence="6" type="ORF">PEX2_031080</name>
</gene>
<evidence type="ECO:0000256" key="1">
    <source>
        <dbReference type="ARBA" id="ARBA00004370"/>
    </source>
</evidence>
<evidence type="ECO:0000313" key="6">
    <source>
        <dbReference type="EMBL" id="KGO55404.1"/>
    </source>
</evidence>
<dbReference type="STRING" id="27334.A0A0A2JJ51"/>
<name>A0A0A2JJ51_PENEN</name>
<dbReference type="GO" id="GO:0005506">
    <property type="term" value="F:iron ion binding"/>
    <property type="evidence" value="ECO:0007669"/>
    <property type="project" value="InterPro"/>
</dbReference>
<dbReference type="PANTHER" id="PTHR11863">
    <property type="entry name" value="STEROL DESATURASE"/>
    <property type="match status" value="1"/>
</dbReference>
<dbReference type="HOGENOM" id="CLU_047036_1_0_1"/>
<dbReference type="InterPro" id="IPR050307">
    <property type="entry name" value="Sterol_Desaturase_Related"/>
</dbReference>
<sequence>MDVLKSSLDQVLSQATASWAHIVANYSPQKIEFVGTLLAQVLTFWLPSICYMLLEVIAPSFSQRHKIQPAPKQPTCREIASCFLVVVQNQIISSILHLTLLSAASYAGLKSTYRIEKSLPGLFEILCDVLLSLLMREALFYYAHRILHIPTLYIRIHKKHHRFTAPIALAAQFAHPIEHIVANTLPISLPPQLLGSHIVTFWVFLAYELVNTATVHSGYDFFCHRARAHDLHHEKFNLNYGSLGLLDWVHGTDKLKKRRIV</sequence>
<dbReference type="InterPro" id="IPR006694">
    <property type="entry name" value="Fatty_acid_hydroxylase"/>
</dbReference>
<dbReference type="OrthoDB" id="408954at2759"/>
<evidence type="ECO:0000313" key="7">
    <source>
        <dbReference type="Proteomes" id="UP000030143"/>
    </source>
</evidence>
<comment type="caution">
    <text evidence="6">The sequence shown here is derived from an EMBL/GenBank/DDBJ whole genome shotgun (WGS) entry which is preliminary data.</text>
</comment>
<proteinExistence type="predicted"/>
<dbReference type="Pfam" id="PF04116">
    <property type="entry name" value="FA_hydroxylase"/>
    <property type="match status" value="1"/>
</dbReference>
<dbReference type="GeneID" id="27675802"/>
<dbReference type="EMBL" id="JQFZ01000195">
    <property type="protein sequence ID" value="KGO55404.1"/>
    <property type="molecule type" value="Genomic_DNA"/>
</dbReference>
<dbReference type="GO" id="GO:0008610">
    <property type="term" value="P:lipid biosynthetic process"/>
    <property type="evidence" value="ECO:0007669"/>
    <property type="project" value="InterPro"/>
</dbReference>
<dbReference type="AlphaFoldDB" id="A0A0A2JJ51"/>
<evidence type="ECO:0000256" key="4">
    <source>
        <dbReference type="ARBA" id="ARBA00023136"/>
    </source>
</evidence>
<organism evidence="6 7">
    <name type="scientific">Penicillium expansum</name>
    <name type="common">Blue mold rot fungus</name>
    <dbReference type="NCBI Taxonomy" id="27334"/>
    <lineage>
        <taxon>Eukaryota</taxon>
        <taxon>Fungi</taxon>
        <taxon>Dikarya</taxon>
        <taxon>Ascomycota</taxon>
        <taxon>Pezizomycotina</taxon>
        <taxon>Eurotiomycetes</taxon>
        <taxon>Eurotiomycetidae</taxon>
        <taxon>Eurotiales</taxon>
        <taxon>Aspergillaceae</taxon>
        <taxon>Penicillium</taxon>
    </lineage>
</organism>
<feature type="domain" description="Fatty acid hydroxylase" evidence="5">
    <location>
        <begin position="130"/>
        <end position="252"/>
    </location>
</feature>
<dbReference type="RefSeq" id="XP_016597555.1">
    <property type="nucleotide sequence ID" value="XM_016740383.1"/>
</dbReference>
<reference evidence="6 7" key="1">
    <citation type="journal article" date="2015" name="Mol. Plant Microbe Interact.">
        <title>Genome, transcriptome, and functional analyses of Penicillium expansum provide new insights into secondary metabolism and pathogenicity.</title>
        <authorList>
            <person name="Ballester A.R."/>
            <person name="Marcet-Houben M."/>
            <person name="Levin E."/>
            <person name="Sela N."/>
            <person name="Selma-Lazaro C."/>
            <person name="Carmona L."/>
            <person name="Wisniewski M."/>
            <person name="Droby S."/>
            <person name="Gonzalez-Candelas L."/>
            <person name="Gabaldon T."/>
        </authorList>
    </citation>
    <scope>NUCLEOTIDE SEQUENCE [LARGE SCALE GENOMIC DNA]</scope>
    <source>
        <strain evidence="6 7">MD-8</strain>
    </source>
</reference>
<keyword evidence="3" id="KW-1133">Transmembrane helix</keyword>
<dbReference type="PhylomeDB" id="A0A0A2JJ51"/>
<comment type="subcellular location">
    <subcellularLocation>
        <location evidence="1">Membrane</location>
    </subcellularLocation>
</comment>